<evidence type="ECO:0000256" key="10">
    <source>
        <dbReference type="ARBA" id="ARBA00023125"/>
    </source>
</evidence>
<keyword evidence="5 16" id="KW-1090">Inhibition of host innate immune response by virus</keyword>
<keyword evidence="14 16" id="KW-0899">Viral immunoevasion</keyword>
<comment type="similarity">
    <text evidence="1 16 17">Belongs to the papillomaviridae E6 protein family.</text>
</comment>
<evidence type="ECO:0000256" key="12">
    <source>
        <dbReference type="ARBA" id="ARBA00023163"/>
    </source>
</evidence>
<dbReference type="KEGG" id="vg:37620232"/>
<evidence type="ECO:0000313" key="19">
    <source>
        <dbReference type="Proteomes" id="UP000241117"/>
    </source>
</evidence>
<evidence type="ECO:0000256" key="7">
    <source>
        <dbReference type="ARBA" id="ARBA00022771"/>
    </source>
</evidence>
<dbReference type="Pfam" id="PF00518">
    <property type="entry name" value="E6"/>
    <property type="match status" value="1"/>
</dbReference>
<dbReference type="HAMAP" id="MF_04006">
    <property type="entry name" value="HPV_E6"/>
    <property type="match status" value="1"/>
</dbReference>
<evidence type="ECO:0000256" key="4">
    <source>
        <dbReference type="ARBA" id="ARBA00022581"/>
    </source>
</evidence>
<evidence type="ECO:0000256" key="9">
    <source>
        <dbReference type="ARBA" id="ARBA00023015"/>
    </source>
</evidence>
<keyword evidence="13 16" id="KW-1035">Host cytoplasm</keyword>
<evidence type="ECO:0000256" key="1">
    <source>
        <dbReference type="ARBA" id="ARBA00006346"/>
    </source>
</evidence>
<evidence type="ECO:0000256" key="6">
    <source>
        <dbReference type="ARBA" id="ARBA00022723"/>
    </source>
</evidence>
<evidence type="ECO:0000256" key="8">
    <source>
        <dbReference type="ARBA" id="ARBA00022833"/>
    </source>
</evidence>
<evidence type="ECO:0000256" key="13">
    <source>
        <dbReference type="ARBA" id="ARBA00023200"/>
    </source>
</evidence>
<dbReference type="InterPro" id="IPR001334">
    <property type="entry name" value="E6"/>
</dbReference>
<keyword evidence="9 16" id="KW-0805">Transcription regulation</keyword>
<comment type="function">
    <text evidence="16">Plays a major role in the induction and maintenance of cellular transformation. E6 associates with host UBE3A/E6-AP ubiquitin-protein ligase and modulates its activity. Protects host keratinocytes from apoptosis by mediating the degradation of host BAK1. May also inhibit host immune response.</text>
</comment>
<feature type="zinc finger region" evidence="16">
    <location>
        <begin position="94"/>
        <end position="130"/>
    </location>
</feature>
<dbReference type="Gene3D" id="3.30.240.40">
    <property type="entry name" value="E6 early regulatory protein"/>
    <property type="match status" value="2"/>
</dbReference>
<keyword evidence="4 16" id="KW-0945">Host-virus interaction</keyword>
<evidence type="ECO:0000256" key="15">
    <source>
        <dbReference type="ARBA" id="ARBA00023323"/>
    </source>
</evidence>
<keyword evidence="19" id="KW-1185">Reference proteome</keyword>
<keyword evidence="2 16" id="KW-0244">Early protein</keyword>
<dbReference type="OrthoDB" id="27353at10239"/>
<evidence type="ECO:0000313" key="18">
    <source>
        <dbReference type="EMBL" id="APG30979.1"/>
    </source>
</evidence>
<dbReference type="GO" id="GO:0039648">
    <property type="term" value="P:symbiont-mediated perturbation of host ubiquitin-like protein modification"/>
    <property type="evidence" value="ECO:0007669"/>
    <property type="project" value="UniProtKB-UniRule"/>
</dbReference>
<name>A0A1L3GV97_9PAPI</name>
<dbReference type="RefSeq" id="YP_009508734.1">
    <property type="nucleotide sequence ID" value="NC_039036.1"/>
</dbReference>
<keyword evidence="3 16" id="KW-1048">Host nucleus</keyword>
<keyword evidence="11 16" id="KW-0010">Activator</keyword>
<dbReference type="GO" id="GO:0006351">
    <property type="term" value="P:DNA-templated transcription"/>
    <property type="evidence" value="ECO:0007669"/>
    <property type="project" value="UniProtKB-UniRule"/>
</dbReference>
<dbReference type="Proteomes" id="UP000241117">
    <property type="component" value="Segment"/>
</dbReference>
<dbReference type="EMBL" id="KX954132">
    <property type="protein sequence ID" value="APG30979.1"/>
    <property type="molecule type" value="Genomic_DNA"/>
</dbReference>
<dbReference type="GO" id="GO:0052170">
    <property type="term" value="P:symbiont-mediated suppression of host innate immune response"/>
    <property type="evidence" value="ECO:0007669"/>
    <property type="project" value="UniProtKB-KW"/>
</dbReference>
<dbReference type="GO" id="GO:0008270">
    <property type="term" value="F:zinc ion binding"/>
    <property type="evidence" value="ECO:0007669"/>
    <property type="project" value="UniProtKB-KW"/>
</dbReference>
<keyword evidence="15 16" id="KW-1119">Modulation of host cell apoptosis by virus</keyword>
<evidence type="ECO:0000256" key="14">
    <source>
        <dbReference type="ARBA" id="ARBA00023280"/>
    </source>
</evidence>
<evidence type="ECO:0000256" key="3">
    <source>
        <dbReference type="ARBA" id="ARBA00022562"/>
    </source>
</evidence>
<keyword evidence="10 16" id="KW-0238">DNA-binding</keyword>
<dbReference type="GO" id="GO:0030430">
    <property type="term" value="C:host cell cytoplasm"/>
    <property type="evidence" value="ECO:0007669"/>
    <property type="project" value="UniProtKB-SubCell"/>
</dbReference>
<dbReference type="GO" id="GO:0052150">
    <property type="term" value="P:symbiont-mediated perturbation of host apoptosis"/>
    <property type="evidence" value="ECO:0007669"/>
    <property type="project" value="UniProtKB-KW"/>
</dbReference>
<reference evidence="18 19" key="1">
    <citation type="submission" date="2016-10" db="EMBL/GenBank/DDBJ databases">
        <title>Identification of a novel species of papillomavirus in giraffe lesions using nanopore sequencing.</title>
        <authorList>
            <person name="Vanmechelen B."/>
            <person name="Bertelsen M.F."/>
            <person name="Rector A."/>
            <person name="Laenen L."/>
            <person name="Vergote V."/>
            <person name="Maes P."/>
        </authorList>
    </citation>
    <scope>NUCLEOTIDE SEQUENCE [LARGE SCALE GENOMIC DNA]</scope>
    <source>
        <strain evidence="18">GC2011</strain>
    </source>
</reference>
<organism evidence="18 19">
    <name type="scientific">Giraffa camelopardalis papillomavirus 1</name>
    <dbReference type="NCBI Taxonomy" id="1922325"/>
    <lineage>
        <taxon>Viruses</taxon>
        <taxon>Monodnaviria</taxon>
        <taxon>Shotokuvirae</taxon>
        <taxon>Cossaviricota</taxon>
        <taxon>Papovaviricetes</taxon>
        <taxon>Zurhausenvirales</taxon>
        <taxon>Papillomaviridae</taxon>
        <taxon>Firstpapillomavirinae</taxon>
        <taxon>Deltapapillomavirus</taxon>
        <taxon>Deltapapillomavirus 7</taxon>
    </lineage>
</organism>
<sequence length="146" mass="16693">MAAKKAAGRRPSENEFRGLSCLWCRHPLSPVDAYRCKYKGFTPVFRKGERFGSCTECLETVLTIERTVYSCRHLYTADVYATTNVHAENLRIRCYYCGSPLTPNEKYRHKKDNEPYSVIRGGVRGRCSICSQDGTRTVHNEKSASR</sequence>
<dbReference type="GeneID" id="37620232"/>
<dbReference type="InterPro" id="IPR038575">
    <property type="entry name" value="E6_sf"/>
</dbReference>
<keyword evidence="8 16" id="KW-0862">Zinc</keyword>
<feature type="zinc finger region" evidence="16">
    <location>
        <begin position="21"/>
        <end position="57"/>
    </location>
</feature>
<dbReference type="SUPFAM" id="SSF161229">
    <property type="entry name" value="E6 C-terminal domain-like"/>
    <property type="match status" value="2"/>
</dbReference>
<comment type="caution">
    <text evidence="16">Lacks conserved residue(s) required for the propagation of feature annotation.</text>
</comment>
<keyword evidence="12 16" id="KW-0804">Transcription</keyword>
<dbReference type="GO" id="GO:0042025">
    <property type="term" value="C:host cell nucleus"/>
    <property type="evidence" value="ECO:0007669"/>
    <property type="project" value="UniProtKB-SubCell"/>
</dbReference>
<dbReference type="GO" id="GO:0006355">
    <property type="term" value="P:regulation of DNA-templated transcription"/>
    <property type="evidence" value="ECO:0007669"/>
    <property type="project" value="UniProtKB-UniRule"/>
</dbReference>
<keyword evidence="6 16" id="KW-0479">Metal-binding</keyword>
<proteinExistence type="inferred from homology"/>
<evidence type="ECO:0000256" key="2">
    <source>
        <dbReference type="ARBA" id="ARBA00022518"/>
    </source>
</evidence>
<keyword evidence="7 16" id="KW-0863">Zinc-finger</keyword>
<comment type="subcellular location">
    <subcellularLocation>
        <location evidence="16 17">Host cytoplasm</location>
    </subcellularLocation>
    <subcellularLocation>
        <location evidence="16 17">Host nucleus</location>
    </subcellularLocation>
</comment>
<evidence type="ECO:0000256" key="17">
    <source>
        <dbReference type="RuleBase" id="RU363123"/>
    </source>
</evidence>
<evidence type="ECO:0000256" key="11">
    <source>
        <dbReference type="ARBA" id="ARBA00023159"/>
    </source>
</evidence>
<evidence type="ECO:0000256" key="5">
    <source>
        <dbReference type="ARBA" id="ARBA00022632"/>
    </source>
</evidence>
<comment type="subunit">
    <text evidence="16">Forms homodimers. Interacts with ubiquitin-protein ligase UBE3A/E6-AP; this interaction stimulates UBE3A ubiquitin activity. Interacts with host BAK1.</text>
</comment>
<dbReference type="GO" id="GO:0003677">
    <property type="term" value="F:DNA binding"/>
    <property type="evidence" value="ECO:0007669"/>
    <property type="project" value="UniProtKB-UniRule"/>
</dbReference>
<accession>A0A1L3GV97</accession>
<protein>
    <recommendedName>
        <fullName evidence="16 17">Protein E6</fullName>
    </recommendedName>
</protein>
<evidence type="ECO:0000256" key="16">
    <source>
        <dbReference type="HAMAP-Rule" id="MF_04006"/>
    </source>
</evidence>
<gene>
    <name evidence="16 18" type="primary">E6</name>
</gene>
<dbReference type="GO" id="GO:0039502">
    <property type="term" value="P:symbiont-mediated suppression of host type I interferon-mediated signaling pathway"/>
    <property type="evidence" value="ECO:0007669"/>
    <property type="project" value="UniProtKB-UniRule"/>
</dbReference>